<dbReference type="RefSeq" id="WP_182953264.1">
    <property type="nucleotide sequence ID" value="NZ_WNXC01000001.1"/>
</dbReference>
<evidence type="ECO:0000313" key="2">
    <source>
        <dbReference type="EMBL" id="MBB2147866.1"/>
    </source>
</evidence>
<dbReference type="InterPro" id="IPR013216">
    <property type="entry name" value="Methyltransf_11"/>
</dbReference>
<feature type="domain" description="Methyltransferase type 11" evidence="1">
    <location>
        <begin position="42"/>
        <end position="120"/>
    </location>
</feature>
<dbReference type="Proteomes" id="UP000636110">
    <property type="component" value="Unassembled WGS sequence"/>
</dbReference>
<keyword evidence="3" id="KW-1185">Reference proteome</keyword>
<sequence>MKIENPSFNYDKYGQSYAIQRTTDPRIAAYVWQALGNSASVLNVGAGSGSYEPEDRYVVAVEPSIVMRKQRVSKNRGPAVIAYAENLPFDDEAFEASMAMITIHHWQNLEKGITELRRVTAGPVVILTLDPKLMRDFWINDYFPEMMEVESFRLPAIDRLLNILGGQCKVESIPIPMNCIDGFTEAFYGRPEAFLSESVRAGQSCWGFGRQDLRDAGLKVLSDDLISGKWDKKYGYLRTQTNFSGCLKLITAIR</sequence>
<comment type="caution">
    <text evidence="2">The sequence shown here is derived from an EMBL/GenBank/DDBJ whole genome shotgun (WGS) entry which is preliminary data.</text>
</comment>
<dbReference type="GO" id="GO:0032259">
    <property type="term" value="P:methylation"/>
    <property type="evidence" value="ECO:0007669"/>
    <property type="project" value="UniProtKB-KW"/>
</dbReference>
<evidence type="ECO:0000259" key="1">
    <source>
        <dbReference type="Pfam" id="PF08241"/>
    </source>
</evidence>
<accession>A0ABR6ERJ3</accession>
<protein>
    <submittedName>
        <fullName evidence="2">Methyltransferase domain-containing protein</fullName>
    </submittedName>
</protein>
<keyword evidence="2" id="KW-0808">Transferase</keyword>
<dbReference type="GO" id="GO:0008168">
    <property type="term" value="F:methyltransferase activity"/>
    <property type="evidence" value="ECO:0007669"/>
    <property type="project" value="UniProtKB-KW"/>
</dbReference>
<dbReference type="EMBL" id="WNXC01000001">
    <property type="protein sequence ID" value="MBB2147866.1"/>
    <property type="molecule type" value="Genomic_DNA"/>
</dbReference>
<keyword evidence="2" id="KW-0489">Methyltransferase</keyword>
<proteinExistence type="predicted"/>
<dbReference type="Gene3D" id="3.40.50.150">
    <property type="entry name" value="Vaccinia Virus protein VP39"/>
    <property type="match status" value="1"/>
</dbReference>
<dbReference type="InterPro" id="IPR029063">
    <property type="entry name" value="SAM-dependent_MTases_sf"/>
</dbReference>
<reference evidence="2 3" key="1">
    <citation type="submission" date="2019-11" db="EMBL/GenBank/DDBJ databases">
        <title>Description of Pedobacter sp. LMG 31462T.</title>
        <authorList>
            <person name="Carlier A."/>
            <person name="Qi S."/>
            <person name="Vandamme P."/>
        </authorList>
    </citation>
    <scope>NUCLEOTIDE SEQUENCE [LARGE SCALE GENOMIC DNA]</scope>
    <source>
        <strain evidence="2 3">LMG 31462</strain>
    </source>
</reference>
<organism evidence="2 3">
    <name type="scientific">Pedobacter gandavensis</name>
    <dbReference type="NCBI Taxonomy" id="2679963"/>
    <lineage>
        <taxon>Bacteria</taxon>
        <taxon>Pseudomonadati</taxon>
        <taxon>Bacteroidota</taxon>
        <taxon>Sphingobacteriia</taxon>
        <taxon>Sphingobacteriales</taxon>
        <taxon>Sphingobacteriaceae</taxon>
        <taxon>Pedobacter</taxon>
    </lineage>
</organism>
<evidence type="ECO:0000313" key="3">
    <source>
        <dbReference type="Proteomes" id="UP000636110"/>
    </source>
</evidence>
<gene>
    <name evidence="2" type="ORF">GM920_02965</name>
</gene>
<dbReference type="Pfam" id="PF08241">
    <property type="entry name" value="Methyltransf_11"/>
    <property type="match status" value="1"/>
</dbReference>
<dbReference type="SUPFAM" id="SSF53335">
    <property type="entry name" value="S-adenosyl-L-methionine-dependent methyltransferases"/>
    <property type="match status" value="1"/>
</dbReference>
<name>A0ABR6ERJ3_9SPHI</name>